<dbReference type="InterPro" id="IPR012675">
    <property type="entry name" value="Beta-grasp_dom_sf"/>
</dbReference>
<accession>A0A1H2T676</accession>
<dbReference type="EMBL" id="FNNC01000002">
    <property type="protein sequence ID" value="SDW39381.1"/>
    <property type="molecule type" value="Genomic_DNA"/>
</dbReference>
<proteinExistence type="inferred from homology"/>
<dbReference type="PANTHER" id="PTHR33359">
    <property type="entry name" value="MOLYBDOPTERIN SYNTHASE SULFUR CARRIER SUBUNIT"/>
    <property type="match status" value="1"/>
</dbReference>
<dbReference type="AlphaFoldDB" id="A0A1H2T676"/>
<reference evidence="4 5" key="1">
    <citation type="submission" date="2016-10" db="EMBL/GenBank/DDBJ databases">
        <authorList>
            <person name="de Groot N.N."/>
        </authorList>
    </citation>
    <scope>NUCLEOTIDE SEQUENCE [LARGE SCALE GENOMIC DNA]</scope>
    <source>
        <strain evidence="4 5">DSM 23126</strain>
    </source>
</reference>
<dbReference type="GO" id="GO:0006777">
    <property type="term" value="P:Mo-molybdopterin cofactor biosynthetic process"/>
    <property type="evidence" value="ECO:0007669"/>
    <property type="project" value="InterPro"/>
</dbReference>
<evidence type="ECO:0000256" key="1">
    <source>
        <dbReference type="ARBA" id="ARBA00022741"/>
    </source>
</evidence>
<evidence type="ECO:0000256" key="3">
    <source>
        <dbReference type="ARBA" id="ARBA00024247"/>
    </source>
</evidence>
<gene>
    <name evidence="4" type="ORF">SAMN05421781_1262</name>
</gene>
<sequence>MNKRGTQTGPREVEIVINVLCFAHMKDIFGGEKLTINSGGIATVEDVLEYLKATYDADISGIMTAVNEEFAEESTPVGQGDTVALIPPVSGG</sequence>
<dbReference type="Gene3D" id="3.10.20.30">
    <property type="match status" value="1"/>
</dbReference>
<dbReference type="GO" id="GO:1990133">
    <property type="term" value="C:molybdopterin adenylyltransferase complex"/>
    <property type="evidence" value="ECO:0007669"/>
    <property type="project" value="TreeGrafter"/>
</dbReference>
<dbReference type="Proteomes" id="UP000199488">
    <property type="component" value="Unassembled WGS sequence"/>
</dbReference>
<dbReference type="GO" id="GO:0000166">
    <property type="term" value="F:nucleotide binding"/>
    <property type="evidence" value="ECO:0007669"/>
    <property type="project" value="UniProtKB-KW"/>
</dbReference>
<organism evidence="4 5">
    <name type="scientific">Marinococcus luteus</name>
    <dbReference type="NCBI Taxonomy" id="1122204"/>
    <lineage>
        <taxon>Bacteria</taxon>
        <taxon>Bacillati</taxon>
        <taxon>Bacillota</taxon>
        <taxon>Bacilli</taxon>
        <taxon>Bacillales</taxon>
        <taxon>Bacillaceae</taxon>
        <taxon>Marinococcus</taxon>
    </lineage>
</organism>
<dbReference type="STRING" id="1122204.SAMN05421781_1262"/>
<evidence type="ECO:0000313" key="4">
    <source>
        <dbReference type="EMBL" id="SDW39381.1"/>
    </source>
</evidence>
<dbReference type="InterPro" id="IPR016155">
    <property type="entry name" value="Mopterin_synth/thiamin_S_b"/>
</dbReference>
<protein>
    <recommendedName>
        <fullName evidence="3">Molybdopterin synthase sulfur carrier subunit</fullName>
    </recommendedName>
</protein>
<dbReference type="Pfam" id="PF02597">
    <property type="entry name" value="ThiS"/>
    <property type="match status" value="1"/>
</dbReference>
<comment type="similarity">
    <text evidence="2">Belongs to the MoaD family.</text>
</comment>
<evidence type="ECO:0000256" key="2">
    <source>
        <dbReference type="ARBA" id="ARBA00024200"/>
    </source>
</evidence>
<dbReference type="PANTHER" id="PTHR33359:SF1">
    <property type="entry name" value="MOLYBDOPTERIN SYNTHASE SULFUR CARRIER SUBUNIT"/>
    <property type="match status" value="1"/>
</dbReference>
<keyword evidence="1" id="KW-0547">Nucleotide-binding</keyword>
<dbReference type="SUPFAM" id="SSF54285">
    <property type="entry name" value="MoaD/ThiS"/>
    <property type="match status" value="1"/>
</dbReference>
<evidence type="ECO:0000313" key="5">
    <source>
        <dbReference type="Proteomes" id="UP000199488"/>
    </source>
</evidence>
<dbReference type="InterPro" id="IPR044672">
    <property type="entry name" value="MOCS2A"/>
</dbReference>
<name>A0A1H2T676_9BACI</name>
<dbReference type="CDD" id="cd00754">
    <property type="entry name" value="Ubl_MoaD"/>
    <property type="match status" value="1"/>
</dbReference>
<keyword evidence="5" id="KW-1185">Reference proteome</keyword>
<dbReference type="InterPro" id="IPR003749">
    <property type="entry name" value="ThiS/MoaD-like"/>
</dbReference>